<keyword evidence="1" id="KW-1133">Transmembrane helix</keyword>
<dbReference type="EMBL" id="ATMH01004587">
    <property type="protein sequence ID" value="EPY29376.1"/>
    <property type="molecule type" value="Genomic_DNA"/>
</dbReference>
<feature type="transmembrane region" description="Helical" evidence="1">
    <location>
        <begin position="241"/>
        <end position="258"/>
    </location>
</feature>
<accession>S9VQI2</accession>
<evidence type="ECO:0000313" key="2">
    <source>
        <dbReference type="EMBL" id="EPY29376.1"/>
    </source>
</evidence>
<comment type="caution">
    <text evidence="2">The sequence shown here is derived from an EMBL/GenBank/DDBJ whole genome shotgun (WGS) entry which is preliminary data.</text>
</comment>
<evidence type="ECO:0000256" key="1">
    <source>
        <dbReference type="SAM" id="Phobius"/>
    </source>
</evidence>
<feature type="transmembrane region" description="Helical" evidence="1">
    <location>
        <begin position="189"/>
        <end position="208"/>
    </location>
</feature>
<feature type="transmembrane region" description="Helical" evidence="1">
    <location>
        <begin position="215"/>
        <end position="235"/>
    </location>
</feature>
<organism evidence="2 3">
    <name type="scientific">Strigomonas culicis</name>
    <dbReference type="NCBI Taxonomy" id="28005"/>
    <lineage>
        <taxon>Eukaryota</taxon>
        <taxon>Discoba</taxon>
        <taxon>Euglenozoa</taxon>
        <taxon>Kinetoplastea</taxon>
        <taxon>Metakinetoplastina</taxon>
        <taxon>Trypanosomatida</taxon>
        <taxon>Trypanosomatidae</taxon>
        <taxon>Strigomonadinae</taxon>
        <taxon>Strigomonas</taxon>
    </lineage>
</organism>
<gene>
    <name evidence="2" type="ORF">STCU_04587</name>
</gene>
<dbReference type="AlphaFoldDB" id="S9VQI2"/>
<evidence type="ECO:0000313" key="3">
    <source>
        <dbReference type="Proteomes" id="UP000015354"/>
    </source>
</evidence>
<dbReference type="OrthoDB" id="266425at2759"/>
<sequence>MRLLRVSSDLTSAAAAPCPAFHGLSCEGYHTCLSPPSPISRSIFIRRITLSTNTKNQRRTMAVISNFNVYGLMIVPLVLVVRGHRIKLSKLIPLIFLSACVQLIVSVLVSALPAPLRPLGEAAVAPLVQVTFFAFALNDPRARKVLRLAESGDGDAPAAVAAVWCATQTVLFRWFAWYHGMANLGFEQAHLLSGACAFLSLVSALSAARRLQGRALGPVHGLVLVAYAGGVVAGHLAALELFGAAVTAALLLLAAGVFPRIEHDAKRN</sequence>
<feature type="transmembrane region" description="Helical" evidence="1">
    <location>
        <begin position="91"/>
        <end position="112"/>
    </location>
</feature>
<keyword evidence="1" id="KW-0472">Membrane</keyword>
<feature type="transmembrane region" description="Helical" evidence="1">
    <location>
        <begin position="60"/>
        <end position="79"/>
    </location>
</feature>
<keyword evidence="3" id="KW-1185">Reference proteome</keyword>
<reference evidence="2 3" key="1">
    <citation type="journal article" date="2013" name="PLoS ONE">
        <title>Predicting the Proteins of Angomonas deanei, Strigomonas culicis and Their Respective Endosymbionts Reveals New Aspects of the Trypanosomatidae Family.</title>
        <authorList>
            <person name="Motta M.C."/>
            <person name="Martins A.C."/>
            <person name="de Souza S.S."/>
            <person name="Catta-Preta C.M."/>
            <person name="Silva R."/>
            <person name="Klein C.C."/>
            <person name="de Almeida L.G."/>
            <person name="de Lima Cunha O."/>
            <person name="Ciapina L.P."/>
            <person name="Brocchi M."/>
            <person name="Colabardini A.C."/>
            <person name="de Araujo Lima B."/>
            <person name="Machado C.R."/>
            <person name="de Almeida Soares C.M."/>
            <person name="Probst C.M."/>
            <person name="de Menezes C.B."/>
            <person name="Thompson C.E."/>
            <person name="Bartholomeu D.C."/>
            <person name="Gradia D.F."/>
            <person name="Pavoni D.P."/>
            <person name="Grisard E.C."/>
            <person name="Fantinatti-Garboggini F."/>
            <person name="Marchini F.K."/>
            <person name="Rodrigues-Luiz G.F."/>
            <person name="Wagner G."/>
            <person name="Goldman G.H."/>
            <person name="Fietto J.L."/>
            <person name="Elias M.C."/>
            <person name="Goldman M.H."/>
            <person name="Sagot M.F."/>
            <person name="Pereira M."/>
            <person name="Stoco P.H."/>
            <person name="de Mendonca-Neto R.P."/>
            <person name="Teixeira S.M."/>
            <person name="Maciel T.E."/>
            <person name="de Oliveira Mendes T.A."/>
            <person name="Urmenyi T.P."/>
            <person name="de Souza W."/>
            <person name="Schenkman S."/>
            <person name="de Vasconcelos A.T."/>
        </authorList>
    </citation>
    <scope>NUCLEOTIDE SEQUENCE [LARGE SCALE GENOMIC DNA]</scope>
</reference>
<feature type="transmembrane region" description="Helical" evidence="1">
    <location>
        <begin position="118"/>
        <end position="137"/>
    </location>
</feature>
<name>S9VQI2_9TRYP</name>
<proteinExistence type="predicted"/>
<dbReference type="Proteomes" id="UP000015354">
    <property type="component" value="Unassembled WGS sequence"/>
</dbReference>
<keyword evidence="1" id="KW-0812">Transmembrane</keyword>
<protein>
    <submittedName>
        <fullName evidence="2">Uncharacterized protein</fullName>
    </submittedName>
</protein>